<accession>A0A2A6RHZ9</accession>
<evidence type="ECO:0000313" key="4">
    <source>
        <dbReference type="EMBL" id="PDW02460.1"/>
    </source>
</evidence>
<dbReference type="SUPFAM" id="SSF52172">
    <property type="entry name" value="CheY-like"/>
    <property type="match status" value="1"/>
</dbReference>
<dbReference type="AlphaFoldDB" id="A0A2A6RHZ9"/>
<protein>
    <submittedName>
        <fullName evidence="4">Response regulator</fullName>
    </submittedName>
</protein>
<evidence type="ECO:0000313" key="5">
    <source>
        <dbReference type="Proteomes" id="UP000220527"/>
    </source>
</evidence>
<proteinExistence type="predicted"/>
<dbReference type="CDD" id="cd00156">
    <property type="entry name" value="REC"/>
    <property type="match status" value="1"/>
</dbReference>
<evidence type="ECO:0000256" key="1">
    <source>
        <dbReference type="ARBA" id="ARBA00022553"/>
    </source>
</evidence>
<dbReference type="GO" id="GO:0000160">
    <property type="term" value="P:phosphorelay signal transduction system"/>
    <property type="evidence" value="ECO:0007669"/>
    <property type="project" value="InterPro"/>
</dbReference>
<dbReference type="PROSITE" id="PS50110">
    <property type="entry name" value="RESPONSE_REGULATORY"/>
    <property type="match status" value="1"/>
</dbReference>
<feature type="domain" description="Response regulatory" evidence="3">
    <location>
        <begin position="9"/>
        <end position="125"/>
    </location>
</feature>
<dbReference type="PANTHER" id="PTHR44591:SF3">
    <property type="entry name" value="RESPONSE REGULATORY DOMAIN-CONTAINING PROTEIN"/>
    <property type="match status" value="1"/>
</dbReference>
<dbReference type="Gene3D" id="3.40.50.2300">
    <property type="match status" value="1"/>
</dbReference>
<keyword evidence="1 2" id="KW-0597">Phosphoprotein</keyword>
<gene>
    <name evidence="4" type="ORF">CJ255_13920</name>
</gene>
<sequence>MTAELQQLRILLVEDDNHIGRIIELALPELGIDYEFVAALSAEEGLELWQQQPFDLLLTDYNLRGMTGLKLVELLREQGEQAPMVLITAYDSPDVRRHARNAGISAYVMKPFFMDELIQTVRQVLPQRVARAVNG</sequence>
<dbReference type="PANTHER" id="PTHR44591">
    <property type="entry name" value="STRESS RESPONSE REGULATOR PROTEIN 1"/>
    <property type="match status" value="1"/>
</dbReference>
<dbReference type="EMBL" id="NQWI01000067">
    <property type="protein sequence ID" value="PDW02460.1"/>
    <property type="molecule type" value="Genomic_DNA"/>
</dbReference>
<keyword evidence="5" id="KW-1185">Reference proteome</keyword>
<feature type="modified residue" description="4-aspartylphosphate" evidence="2">
    <location>
        <position position="60"/>
    </location>
</feature>
<reference evidence="5" key="1">
    <citation type="submission" date="2017-08" db="EMBL/GenBank/DDBJ databases">
        <authorList>
            <person name="Grouzdev D.S."/>
            <person name="Gaisin V.A."/>
            <person name="Rysina M.S."/>
            <person name="Gorlenko V.M."/>
        </authorList>
    </citation>
    <scope>NUCLEOTIDE SEQUENCE [LARGE SCALE GENOMIC DNA]</scope>
    <source>
        <strain evidence="5">Kir15-3F</strain>
    </source>
</reference>
<dbReference type="RefSeq" id="WP_097644712.1">
    <property type="nucleotide sequence ID" value="NZ_NQWI01000067.1"/>
</dbReference>
<comment type="caution">
    <text evidence="4">The sequence shown here is derived from an EMBL/GenBank/DDBJ whole genome shotgun (WGS) entry which is preliminary data.</text>
</comment>
<dbReference type="OrthoDB" id="159469at2"/>
<organism evidence="4 5">
    <name type="scientific">Candidatus Viridilinea mediisalina</name>
    <dbReference type="NCBI Taxonomy" id="2024553"/>
    <lineage>
        <taxon>Bacteria</taxon>
        <taxon>Bacillati</taxon>
        <taxon>Chloroflexota</taxon>
        <taxon>Chloroflexia</taxon>
        <taxon>Chloroflexales</taxon>
        <taxon>Chloroflexineae</taxon>
        <taxon>Oscillochloridaceae</taxon>
        <taxon>Candidatus Viridilinea</taxon>
    </lineage>
</organism>
<dbReference type="InterPro" id="IPR011006">
    <property type="entry name" value="CheY-like_superfamily"/>
</dbReference>
<evidence type="ECO:0000256" key="2">
    <source>
        <dbReference type="PROSITE-ProRule" id="PRU00169"/>
    </source>
</evidence>
<evidence type="ECO:0000259" key="3">
    <source>
        <dbReference type="PROSITE" id="PS50110"/>
    </source>
</evidence>
<dbReference type="Proteomes" id="UP000220527">
    <property type="component" value="Unassembled WGS sequence"/>
</dbReference>
<name>A0A2A6RHZ9_9CHLR</name>
<dbReference type="InterPro" id="IPR001789">
    <property type="entry name" value="Sig_transdc_resp-reg_receiver"/>
</dbReference>
<dbReference type="InterPro" id="IPR050595">
    <property type="entry name" value="Bact_response_regulator"/>
</dbReference>
<dbReference type="Pfam" id="PF00072">
    <property type="entry name" value="Response_reg"/>
    <property type="match status" value="1"/>
</dbReference>
<dbReference type="SMART" id="SM00448">
    <property type="entry name" value="REC"/>
    <property type="match status" value="1"/>
</dbReference>